<protein>
    <submittedName>
        <fullName evidence="1">Uncharacterized protein</fullName>
    </submittedName>
</protein>
<dbReference type="EMBL" id="BGPR01003659">
    <property type="protein sequence ID" value="GBM90872.1"/>
    <property type="molecule type" value="Genomic_DNA"/>
</dbReference>
<evidence type="ECO:0000313" key="2">
    <source>
        <dbReference type="Proteomes" id="UP000499080"/>
    </source>
</evidence>
<dbReference type="Proteomes" id="UP000499080">
    <property type="component" value="Unassembled WGS sequence"/>
</dbReference>
<name>A0A4Y2JNH3_ARAVE</name>
<proteinExistence type="predicted"/>
<comment type="caution">
    <text evidence="1">The sequence shown here is derived from an EMBL/GenBank/DDBJ whole genome shotgun (WGS) entry which is preliminary data.</text>
</comment>
<organism evidence="1 2">
    <name type="scientific">Araneus ventricosus</name>
    <name type="common">Orbweaver spider</name>
    <name type="synonym">Epeira ventricosa</name>
    <dbReference type="NCBI Taxonomy" id="182803"/>
    <lineage>
        <taxon>Eukaryota</taxon>
        <taxon>Metazoa</taxon>
        <taxon>Ecdysozoa</taxon>
        <taxon>Arthropoda</taxon>
        <taxon>Chelicerata</taxon>
        <taxon>Arachnida</taxon>
        <taxon>Araneae</taxon>
        <taxon>Araneomorphae</taxon>
        <taxon>Entelegynae</taxon>
        <taxon>Araneoidea</taxon>
        <taxon>Araneidae</taxon>
        <taxon>Araneus</taxon>
    </lineage>
</organism>
<accession>A0A4Y2JNH3</accession>
<reference evidence="1 2" key="1">
    <citation type="journal article" date="2019" name="Sci. Rep.">
        <title>Orb-weaving spider Araneus ventricosus genome elucidates the spidroin gene catalogue.</title>
        <authorList>
            <person name="Kono N."/>
            <person name="Nakamura H."/>
            <person name="Ohtoshi R."/>
            <person name="Moran D.A.P."/>
            <person name="Shinohara A."/>
            <person name="Yoshida Y."/>
            <person name="Fujiwara M."/>
            <person name="Mori M."/>
            <person name="Tomita M."/>
            <person name="Arakawa K."/>
        </authorList>
    </citation>
    <scope>NUCLEOTIDE SEQUENCE [LARGE SCALE GENOMIC DNA]</scope>
</reference>
<keyword evidence="2" id="KW-1185">Reference proteome</keyword>
<sequence length="84" mass="9008">MEQLLSGTLTSSHVTPKQWNEGRSGLLTETFVIGGGGFQTSSMVDPSCIWIRFPLNLSRVERPPVGLVWKLGGEGAALGILLVI</sequence>
<gene>
    <name evidence="1" type="ORF">AVEN_182873_1</name>
</gene>
<evidence type="ECO:0000313" key="1">
    <source>
        <dbReference type="EMBL" id="GBM90872.1"/>
    </source>
</evidence>
<dbReference type="AlphaFoldDB" id="A0A4Y2JNH3"/>